<keyword evidence="2" id="KW-1003">Cell membrane</keyword>
<dbReference type="PRINTS" id="PR00245">
    <property type="entry name" value="OLFACTORYR"/>
</dbReference>
<dbReference type="FunFam" id="1.20.1070.10:FF:000010">
    <property type="entry name" value="Olfactory receptor"/>
    <property type="match status" value="1"/>
</dbReference>
<dbReference type="PaxDb" id="8355-A0A1L8H417"/>
<comment type="subcellular location">
    <subcellularLocation>
        <location evidence="1">Cell membrane</location>
        <topology evidence="1">Multi-pass membrane protein</topology>
    </subcellularLocation>
</comment>
<dbReference type="GeneID" id="108710493"/>
<evidence type="ECO:0000256" key="4">
    <source>
        <dbReference type="ARBA" id="ARBA00022692"/>
    </source>
</evidence>
<keyword evidence="9" id="KW-1015">Disulfide bond</keyword>
<keyword evidence="6" id="KW-1133">Transmembrane helix</keyword>
<evidence type="ECO:0000256" key="2">
    <source>
        <dbReference type="ARBA" id="ARBA00022475"/>
    </source>
</evidence>
<keyword evidence="12" id="KW-0807">Transducer</keyword>
<dbReference type="InterPro" id="IPR017452">
    <property type="entry name" value="GPCR_Rhodpsn_7TM"/>
</dbReference>
<keyword evidence="10 15" id="KW-0675">Receptor</keyword>
<dbReference type="AlphaFoldDB" id="A0A1L8H417"/>
<evidence type="ECO:0000256" key="12">
    <source>
        <dbReference type="ARBA" id="ARBA00023224"/>
    </source>
</evidence>
<evidence type="ECO:0000256" key="11">
    <source>
        <dbReference type="ARBA" id="ARBA00023180"/>
    </source>
</evidence>
<evidence type="ECO:0000256" key="3">
    <source>
        <dbReference type="ARBA" id="ARBA00022606"/>
    </source>
</evidence>
<dbReference type="OMA" id="ICQLYIY"/>
<dbReference type="CTD" id="108710493"/>
<keyword evidence="7" id="KW-0297">G-protein coupled receptor</keyword>
<evidence type="ECO:0000256" key="1">
    <source>
        <dbReference type="ARBA" id="ARBA00004651"/>
    </source>
</evidence>
<sequence>MCKANETEVTNIVLLGFNDLNKSKTPLFIFFLLLYSVILCGNVLIICLVSCNEHLQVPMFFFLKHLGLADILLTSNIVPMMLHIILNDEMIAALVGCICQLYIYGLSTVQCFLLALMSYDRYLAICYPLHYISIMSLDVCLLFVVLCWLLVFVLITSEIVLVYRLDFCGFNQIDHFFCDFGPLVALSTSDTSVLTVVDFIYSVLIISVPFIFIIGTYVCIFITIFKMNSKTGRKKTFSTCSSHLTVVCTYYGTQIIVYMGPAGENSTNMRKFLSLMYVVIAPFMNPIIYSLRNKEIRETLRKYIKMV</sequence>
<protein>
    <submittedName>
        <fullName evidence="15">Olfactory receptor 11L1</fullName>
    </submittedName>
</protein>
<dbReference type="Gene3D" id="1.20.1070.10">
    <property type="entry name" value="Rhodopsin 7-helix transmembrane proteins"/>
    <property type="match status" value="1"/>
</dbReference>
<dbReference type="GO" id="GO:0005886">
    <property type="term" value="C:plasma membrane"/>
    <property type="evidence" value="ECO:0007669"/>
    <property type="project" value="UniProtKB-SubCell"/>
</dbReference>
<dbReference type="OrthoDB" id="9900770at2759"/>
<gene>
    <name evidence="15" type="primary">LOC108710493</name>
</gene>
<evidence type="ECO:0000256" key="7">
    <source>
        <dbReference type="ARBA" id="ARBA00023040"/>
    </source>
</evidence>
<evidence type="ECO:0000256" key="8">
    <source>
        <dbReference type="ARBA" id="ARBA00023136"/>
    </source>
</evidence>
<keyword evidence="4" id="KW-0812">Transmembrane</keyword>
<evidence type="ECO:0000256" key="10">
    <source>
        <dbReference type="ARBA" id="ARBA00023170"/>
    </source>
</evidence>
<keyword evidence="11" id="KW-0325">Glycoprotein</keyword>
<dbReference type="InterPro" id="IPR000725">
    <property type="entry name" value="Olfact_rcpt"/>
</dbReference>
<dbReference type="GO" id="GO:0004930">
    <property type="term" value="F:G protein-coupled receptor activity"/>
    <property type="evidence" value="ECO:0007669"/>
    <property type="project" value="UniProtKB-KW"/>
</dbReference>
<evidence type="ECO:0000313" key="15">
    <source>
        <dbReference type="RefSeq" id="XP_018107116.1"/>
    </source>
</evidence>
<keyword evidence="3" id="KW-0716">Sensory transduction</keyword>
<feature type="domain" description="G-protein coupled receptors family 1 profile" evidence="13">
    <location>
        <begin position="41"/>
        <end position="289"/>
    </location>
</feature>
<evidence type="ECO:0000256" key="5">
    <source>
        <dbReference type="ARBA" id="ARBA00022725"/>
    </source>
</evidence>
<dbReference type="GO" id="GO:0004984">
    <property type="term" value="F:olfactory receptor activity"/>
    <property type="evidence" value="ECO:0007669"/>
    <property type="project" value="InterPro"/>
</dbReference>
<dbReference type="Proteomes" id="UP000186698">
    <property type="component" value="Chromosome 3L"/>
</dbReference>
<dbReference type="InterPro" id="IPR000276">
    <property type="entry name" value="GPCR_Rhodpsn"/>
</dbReference>
<dbReference type="SUPFAM" id="SSF81321">
    <property type="entry name" value="Family A G protein-coupled receptor-like"/>
    <property type="match status" value="1"/>
</dbReference>
<keyword evidence="8" id="KW-0472">Membrane</keyword>
<evidence type="ECO:0000256" key="6">
    <source>
        <dbReference type="ARBA" id="ARBA00022989"/>
    </source>
</evidence>
<name>A0A1L8H417_XENLA</name>
<dbReference type="PROSITE" id="PS50262">
    <property type="entry name" value="G_PROTEIN_RECEP_F1_2"/>
    <property type="match status" value="1"/>
</dbReference>
<evidence type="ECO:0000256" key="9">
    <source>
        <dbReference type="ARBA" id="ARBA00023157"/>
    </source>
</evidence>
<evidence type="ECO:0000313" key="14">
    <source>
        <dbReference type="Proteomes" id="UP000186698"/>
    </source>
</evidence>
<dbReference type="KEGG" id="xla:108710493"/>
<dbReference type="RefSeq" id="XP_018107116.1">
    <property type="nucleotide sequence ID" value="XM_018251627.2"/>
</dbReference>
<evidence type="ECO:0000259" key="13">
    <source>
        <dbReference type="PROSITE" id="PS50262"/>
    </source>
</evidence>
<keyword evidence="5" id="KW-0552">Olfaction</keyword>
<keyword evidence="14" id="KW-1185">Reference proteome</keyword>
<dbReference type="InterPro" id="IPR050939">
    <property type="entry name" value="Olfactory_GPCR1"/>
</dbReference>
<dbReference type="PANTHER" id="PTHR24242">
    <property type="entry name" value="G-PROTEIN COUPLED RECEPTOR"/>
    <property type="match status" value="1"/>
</dbReference>
<proteinExistence type="predicted"/>
<dbReference type="PRINTS" id="PR00237">
    <property type="entry name" value="GPCRRHODOPSN"/>
</dbReference>
<organism evidence="14 15">
    <name type="scientific">Xenopus laevis</name>
    <name type="common">African clawed frog</name>
    <dbReference type="NCBI Taxonomy" id="8355"/>
    <lineage>
        <taxon>Eukaryota</taxon>
        <taxon>Metazoa</taxon>
        <taxon>Chordata</taxon>
        <taxon>Craniata</taxon>
        <taxon>Vertebrata</taxon>
        <taxon>Euteleostomi</taxon>
        <taxon>Amphibia</taxon>
        <taxon>Batrachia</taxon>
        <taxon>Anura</taxon>
        <taxon>Pipoidea</taxon>
        <taxon>Pipidae</taxon>
        <taxon>Xenopodinae</taxon>
        <taxon>Xenopus</taxon>
        <taxon>Xenopus</taxon>
    </lineage>
</organism>
<dbReference type="Pfam" id="PF13853">
    <property type="entry name" value="7tm_4"/>
    <property type="match status" value="1"/>
</dbReference>
<accession>A0A1L8H417</accession>
<reference evidence="15" key="1">
    <citation type="submission" date="2025-08" db="UniProtKB">
        <authorList>
            <consortium name="RefSeq"/>
        </authorList>
    </citation>
    <scope>IDENTIFICATION</scope>
    <source>
        <strain evidence="15">J_2021</strain>
        <tissue evidence="15">Erythrocytes</tissue>
    </source>
</reference>
<dbReference type="PANTHER" id="PTHR24242:SF412">
    <property type="entry name" value="OLFACTORY RECEPTOR 10A7-LIKE"/>
    <property type="match status" value="1"/>
</dbReference>